<dbReference type="EMBL" id="LKAM01000001">
    <property type="protein sequence ID" value="KUM50243.1"/>
    <property type="molecule type" value="Genomic_DNA"/>
</dbReference>
<evidence type="ECO:0000313" key="2">
    <source>
        <dbReference type="EMBL" id="KUM50254.1"/>
    </source>
</evidence>
<geneLocation type="mitochondrion" evidence="1"/>
<protein>
    <submittedName>
        <fullName evidence="1">Uncharacterized protein</fullName>
    </submittedName>
</protein>
<name>A0A117NIP2_PICGL</name>
<comment type="caution">
    <text evidence="1">The sequence shown here is derived from an EMBL/GenBank/DDBJ whole genome shotgun (WGS) entry which is preliminary data.</text>
</comment>
<sequence>MVLCFRQSNNFNTLLALREDLVQPTGLISIELLPPVVGGIVGTALQPDY</sequence>
<dbReference type="AlphaFoldDB" id="A0A117NIP2"/>
<reference evidence="1" key="1">
    <citation type="journal article" date="2015" name="Genome Biol. Evol.">
        <title>Organellar Genomes of White Spruce (Picea glauca): Assembly and Annotation.</title>
        <authorList>
            <person name="Jackman S.D."/>
            <person name="Warren R.L."/>
            <person name="Gibb E.A."/>
            <person name="Vandervalk B.P."/>
            <person name="Mohamadi H."/>
            <person name="Chu J."/>
            <person name="Raymond A."/>
            <person name="Pleasance S."/>
            <person name="Coope R."/>
            <person name="Wildung M.R."/>
            <person name="Ritland C.E."/>
            <person name="Bousquet J."/>
            <person name="Jones S.J."/>
            <person name="Bohlmann J."/>
            <person name="Birol I."/>
        </authorList>
    </citation>
    <scope>NUCLEOTIDE SEQUENCE [LARGE SCALE GENOMIC DNA]</scope>
    <source>
        <tissue evidence="1">Flushing bud</tissue>
    </source>
</reference>
<dbReference type="EMBL" id="LKAM01000001">
    <property type="protein sequence ID" value="KUM50254.1"/>
    <property type="molecule type" value="Genomic_DNA"/>
</dbReference>
<keyword evidence="1" id="KW-0496">Mitochondrion</keyword>
<proteinExistence type="predicted"/>
<accession>A0A117NIP2</accession>
<evidence type="ECO:0000313" key="1">
    <source>
        <dbReference type="EMBL" id="KUM50243.1"/>
    </source>
</evidence>
<gene>
    <name evidence="1" type="ORF">ABT39_MTgene86</name>
    <name evidence="2" type="ORF">ABT39_MTgene97</name>
</gene>
<organism evidence="1">
    <name type="scientific">Picea glauca</name>
    <name type="common">White spruce</name>
    <name type="synonym">Pinus glauca</name>
    <dbReference type="NCBI Taxonomy" id="3330"/>
    <lineage>
        <taxon>Eukaryota</taxon>
        <taxon>Viridiplantae</taxon>
        <taxon>Streptophyta</taxon>
        <taxon>Embryophyta</taxon>
        <taxon>Tracheophyta</taxon>
        <taxon>Spermatophyta</taxon>
        <taxon>Pinopsida</taxon>
        <taxon>Pinidae</taxon>
        <taxon>Conifers I</taxon>
        <taxon>Pinales</taxon>
        <taxon>Pinaceae</taxon>
        <taxon>Picea</taxon>
    </lineage>
</organism>